<organism evidence="1 2">
    <name type="scientific">Microbulbifer okhotskensis</name>
    <dbReference type="NCBI Taxonomy" id="2926617"/>
    <lineage>
        <taxon>Bacteria</taxon>
        <taxon>Pseudomonadati</taxon>
        <taxon>Pseudomonadota</taxon>
        <taxon>Gammaproteobacteria</taxon>
        <taxon>Cellvibrionales</taxon>
        <taxon>Microbulbiferaceae</taxon>
        <taxon>Microbulbifer</taxon>
    </lineage>
</organism>
<feature type="non-terminal residue" evidence="1">
    <location>
        <position position="1"/>
    </location>
</feature>
<evidence type="ECO:0000313" key="1">
    <source>
        <dbReference type="EMBL" id="MCO1337138.1"/>
    </source>
</evidence>
<protein>
    <submittedName>
        <fullName evidence="1">Uncharacterized protein</fullName>
    </submittedName>
</protein>
<dbReference type="AlphaFoldDB" id="A0A9X2J7F9"/>
<name>A0A9X2J7F9_9GAMM</name>
<gene>
    <name evidence="1" type="ORF">MO867_22710</name>
</gene>
<sequence>YADHAVKVATAIRALGIKCLAADAYFSKVKFVSAIILAGFHIVEKLQIDTNLQWLYEGAYKGTGRPRKYNGRVDFDTDMHRFDCVGFLNEKT</sequence>
<evidence type="ECO:0000313" key="2">
    <source>
        <dbReference type="Proteomes" id="UP001139028"/>
    </source>
</evidence>
<dbReference type="EMBL" id="JALBWM010000410">
    <property type="protein sequence ID" value="MCO1337138.1"/>
    <property type="molecule type" value="Genomic_DNA"/>
</dbReference>
<dbReference type="Proteomes" id="UP001139028">
    <property type="component" value="Unassembled WGS sequence"/>
</dbReference>
<accession>A0A9X2J7F9</accession>
<comment type="caution">
    <text evidence="1">The sequence shown here is derived from an EMBL/GenBank/DDBJ whole genome shotgun (WGS) entry which is preliminary data.</text>
</comment>
<dbReference type="RefSeq" id="WP_373565934.1">
    <property type="nucleotide sequence ID" value="NZ_JALBWM010000410.1"/>
</dbReference>
<reference evidence="1" key="1">
    <citation type="journal article" date="2022" name="Arch. Microbiol.">
        <title>Microbulbifer okhotskensis sp. nov., isolated from a deep bottom sediment of the Okhotsk Sea.</title>
        <authorList>
            <person name="Romanenko L."/>
            <person name="Kurilenko V."/>
            <person name="Otstavnykh N."/>
            <person name="Velansky P."/>
            <person name="Isaeva M."/>
            <person name="Mikhailov V."/>
        </authorList>
    </citation>
    <scope>NUCLEOTIDE SEQUENCE</scope>
    <source>
        <strain evidence="1">OS29</strain>
    </source>
</reference>
<proteinExistence type="predicted"/>
<keyword evidence="2" id="KW-1185">Reference proteome</keyword>